<dbReference type="OrthoDB" id="2522336at2759"/>
<evidence type="ECO:0000313" key="2">
    <source>
        <dbReference type="EMBL" id="SCV69737.1"/>
    </source>
</evidence>
<reference evidence="3" key="1">
    <citation type="submission" date="2016-09" db="EMBL/GenBank/DDBJ databases">
        <authorList>
            <person name="Jeantristanb JTB J.-T."/>
            <person name="Ricardo R."/>
        </authorList>
    </citation>
    <scope>NUCLEOTIDE SEQUENCE [LARGE SCALE GENOMIC DNA]</scope>
</reference>
<evidence type="ECO:0000256" key="1">
    <source>
        <dbReference type="SAM" id="Phobius"/>
    </source>
</evidence>
<organism evidence="2 3">
    <name type="scientific">Microbotryum intermedium</name>
    <dbReference type="NCBI Taxonomy" id="269621"/>
    <lineage>
        <taxon>Eukaryota</taxon>
        <taxon>Fungi</taxon>
        <taxon>Dikarya</taxon>
        <taxon>Basidiomycota</taxon>
        <taxon>Pucciniomycotina</taxon>
        <taxon>Microbotryomycetes</taxon>
        <taxon>Microbotryales</taxon>
        <taxon>Microbotryaceae</taxon>
        <taxon>Microbotryum</taxon>
    </lineage>
</organism>
<dbReference type="AlphaFoldDB" id="A0A238F9B7"/>
<protein>
    <submittedName>
        <fullName evidence="2">BQ2448_1131 protein</fullName>
    </submittedName>
</protein>
<keyword evidence="1" id="KW-0812">Transmembrane</keyword>
<gene>
    <name evidence="2" type="ORF">BQ2448_1131</name>
</gene>
<dbReference type="EMBL" id="FMSP01000005">
    <property type="protein sequence ID" value="SCV69737.1"/>
    <property type="molecule type" value="Genomic_DNA"/>
</dbReference>
<proteinExistence type="predicted"/>
<keyword evidence="1" id="KW-0472">Membrane</keyword>
<name>A0A238F9B7_9BASI</name>
<keyword evidence="3" id="KW-1185">Reference proteome</keyword>
<keyword evidence="1" id="KW-1133">Transmembrane helix</keyword>
<sequence length="79" mass="8470">MNTLAIDEATFAPLAMITRYPVYIYLGLVFSISAINNGRKIDQRRRTTSVSGGSGLVFVLTASLSVYYPLLSGAAVKAP</sequence>
<evidence type="ECO:0000313" key="3">
    <source>
        <dbReference type="Proteomes" id="UP000198372"/>
    </source>
</evidence>
<feature type="transmembrane region" description="Helical" evidence="1">
    <location>
        <begin position="50"/>
        <end position="70"/>
    </location>
</feature>
<feature type="transmembrane region" description="Helical" evidence="1">
    <location>
        <begin position="20"/>
        <end position="38"/>
    </location>
</feature>
<accession>A0A238F9B7</accession>
<dbReference type="Proteomes" id="UP000198372">
    <property type="component" value="Unassembled WGS sequence"/>
</dbReference>